<comment type="cofactor">
    <cofactor evidence="2 7 8">
        <name>pyridoxal 5'-phosphate</name>
        <dbReference type="ChEBI" id="CHEBI:597326"/>
    </cofactor>
</comment>
<comment type="pathway">
    <text evidence="7">Amino-acid biosynthesis; D-alanine biosynthesis; D-alanine from L-alanine: step 1/1.</text>
</comment>
<dbReference type="EC" id="5.1.1.1" evidence="4 7"/>
<dbReference type="SMART" id="SM01005">
    <property type="entry name" value="Ala_racemase_C"/>
    <property type="match status" value="1"/>
</dbReference>
<dbReference type="PANTHER" id="PTHR30511">
    <property type="entry name" value="ALANINE RACEMASE"/>
    <property type="match status" value="1"/>
</dbReference>
<dbReference type="InterPro" id="IPR020622">
    <property type="entry name" value="Ala_racemase_pyridoxalP-BS"/>
</dbReference>
<name>A0A919CQR1_9PROT</name>
<gene>
    <name evidence="11" type="primary">alr</name>
    <name evidence="11" type="ORF">GCM10017083_22380</name>
</gene>
<evidence type="ECO:0000256" key="3">
    <source>
        <dbReference type="ARBA" id="ARBA00007880"/>
    </source>
</evidence>
<dbReference type="Gene3D" id="2.40.37.10">
    <property type="entry name" value="Lyase, Ornithine Decarboxylase, Chain A, domain 1"/>
    <property type="match status" value="1"/>
</dbReference>
<dbReference type="PRINTS" id="PR00992">
    <property type="entry name" value="ALARACEMASE"/>
</dbReference>
<sequence>MNPSHPAVEAALSRLTIDLGAVRRNYRRLLDRLGGVPCAGVVKADGYGLGADRVAPALWAEGCRIFFVATLEEAVRLRPAVPEATVCCLNGLLPGTEAVFAEYRLVPVLNAVDQIGLWRDFGARSGRALPAILHVDTGMNRLGLGDDEWSRVLETPDALAGVDWLYLISHLASADEPADPMNARQLARFKQVRKALPTPMKACLANSSGVFLGADYHFDLARPGIALYGGRPNADGPNPMECPIRIEGRILQVRTVPAGATVGYATSWTSPRASQIATVAAGYADGYLRSLSGVGVVALGGRTCPVVGRVSMDLITVDVTDVPPVEAVPGAFVEVLGPAVTPDAAADAAGTIGYELLTSLGRRYVRHYVGTGQ</sequence>
<evidence type="ECO:0000259" key="10">
    <source>
        <dbReference type="SMART" id="SM01005"/>
    </source>
</evidence>
<feature type="domain" description="Alanine racemase C-terminal" evidence="10">
    <location>
        <begin position="243"/>
        <end position="369"/>
    </location>
</feature>
<dbReference type="InterPro" id="IPR009006">
    <property type="entry name" value="Ala_racemase/Decarboxylase_C"/>
</dbReference>
<feature type="binding site" evidence="7 9">
    <location>
        <position position="141"/>
    </location>
    <ligand>
        <name>substrate</name>
    </ligand>
</feature>
<dbReference type="Pfam" id="PF00842">
    <property type="entry name" value="Ala_racemase_C"/>
    <property type="match status" value="1"/>
</dbReference>
<dbReference type="PROSITE" id="PS00395">
    <property type="entry name" value="ALANINE_RACEMASE"/>
    <property type="match status" value="1"/>
</dbReference>
<dbReference type="Gene3D" id="3.20.20.10">
    <property type="entry name" value="Alanine racemase"/>
    <property type="match status" value="1"/>
</dbReference>
<proteinExistence type="inferred from homology"/>
<evidence type="ECO:0000256" key="6">
    <source>
        <dbReference type="ARBA" id="ARBA00023235"/>
    </source>
</evidence>
<evidence type="ECO:0000256" key="1">
    <source>
        <dbReference type="ARBA" id="ARBA00000316"/>
    </source>
</evidence>
<organism evidence="11 12">
    <name type="scientific">Thalassobaculum fulvum</name>
    <dbReference type="NCBI Taxonomy" id="1633335"/>
    <lineage>
        <taxon>Bacteria</taxon>
        <taxon>Pseudomonadati</taxon>
        <taxon>Pseudomonadota</taxon>
        <taxon>Alphaproteobacteria</taxon>
        <taxon>Rhodospirillales</taxon>
        <taxon>Thalassobaculaceae</taxon>
        <taxon>Thalassobaculum</taxon>
    </lineage>
</organism>
<dbReference type="InterPro" id="IPR001608">
    <property type="entry name" value="Ala_racemase_N"/>
</dbReference>
<dbReference type="HAMAP" id="MF_01201">
    <property type="entry name" value="Ala_racemase"/>
    <property type="match status" value="1"/>
</dbReference>
<comment type="similarity">
    <text evidence="3 7">Belongs to the alanine racemase family.</text>
</comment>
<keyword evidence="5 7" id="KW-0663">Pyridoxal phosphate</keyword>
<dbReference type="InterPro" id="IPR029066">
    <property type="entry name" value="PLP-binding_barrel"/>
</dbReference>
<keyword evidence="6 7" id="KW-0413">Isomerase</keyword>
<evidence type="ECO:0000256" key="9">
    <source>
        <dbReference type="PIRSR" id="PIRSR600821-52"/>
    </source>
</evidence>
<dbReference type="SUPFAM" id="SSF50621">
    <property type="entry name" value="Alanine racemase C-terminal domain-like"/>
    <property type="match status" value="1"/>
</dbReference>
<feature type="modified residue" description="N6-(pyridoxal phosphate)lysine" evidence="7 8">
    <location>
        <position position="43"/>
    </location>
</feature>
<feature type="active site" description="Proton acceptor; specific for L-alanine" evidence="7">
    <location>
        <position position="264"/>
    </location>
</feature>
<protein>
    <recommendedName>
        <fullName evidence="4 7">Alanine racemase</fullName>
        <ecNumber evidence="4 7">5.1.1.1</ecNumber>
    </recommendedName>
</protein>
<dbReference type="NCBIfam" id="TIGR00492">
    <property type="entry name" value="alr"/>
    <property type="match status" value="1"/>
</dbReference>
<dbReference type="RefSeq" id="WP_189989378.1">
    <property type="nucleotide sequence ID" value="NZ_BMZS01000004.1"/>
</dbReference>
<dbReference type="PANTHER" id="PTHR30511:SF0">
    <property type="entry name" value="ALANINE RACEMASE, CATABOLIC-RELATED"/>
    <property type="match status" value="1"/>
</dbReference>
<evidence type="ECO:0000256" key="4">
    <source>
        <dbReference type="ARBA" id="ARBA00013089"/>
    </source>
</evidence>
<dbReference type="AlphaFoldDB" id="A0A919CQR1"/>
<evidence type="ECO:0000256" key="2">
    <source>
        <dbReference type="ARBA" id="ARBA00001933"/>
    </source>
</evidence>
<dbReference type="GO" id="GO:0030170">
    <property type="term" value="F:pyridoxal phosphate binding"/>
    <property type="evidence" value="ECO:0007669"/>
    <property type="project" value="UniProtKB-UniRule"/>
</dbReference>
<dbReference type="SUPFAM" id="SSF51419">
    <property type="entry name" value="PLP-binding barrel"/>
    <property type="match status" value="1"/>
</dbReference>
<dbReference type="InterPro" id="IPR000821">
    <property type="entry name" value="Ala_racemase"/>
</dbReference>
<dbReference type="Pfam" id="PF01168">
    <property type="entry name" value="Ala_racemase_N"/>
    <property type="match status" value="1"/>
</dbReference>
<comment type="caution">
    <text evidence="11">The sequence shown here is derived from an EMBL/GenBank/DDBJ whole genome shotgun (WGS) entry which is preliminary data.</text>
</comment>
<keyword evidence="12" id="KW-1185">Reference proteome</keyword>
<comment type="catalytic activity">
    <reaction evidence="1 7">
        <text>L-alanine = D-alanine</text>
        <dbReference type="Rhea" id="RHEA:20249"/>
        <dbReference type="ChEBI" id="CHEBI:57416"/>
        <dbReference type="ChEBI" id="CHEBI:57972"/>
        <dbReference type="EC" id="5.1.1.1"/>
    </reaction>
</comment>
<dbReference type="GO" id="GO:0005829">
    <property type="term" value="C:cytosol"/>
    <property type="evidence" value="ECO:0007669"/>
    <property type="project" value="TreeGrafter"/>
</dbReference>
<dbReference type="EMBL" id="BMZS01000004">
    <property type="protein sequence ID" value="GHD49743.1"/>
    <property type="molecule type" value="Genomic_DNA"/>
</dbReference>
<evidence type="ECO:0000313" key="12">
    <source>
        <dbReference type="Proteomes" id="UP000630353"/>
    </source>
</evidence>
<dbReference type="InterPro" id="IPR011079">
    <property type="entry name" value="Ala_racemase_C"/>
</dbReference>
<dbReference type="GO" id="GO:0030632">
    <property type="term" value="P:D-alanine biosynthetic process"/>
    <property type="evidence" value="ECO:0007669"/>
    <property type="project" value="UniProtKB-UniRule"/>
</dbReference>
<evidence type="ECO:0000256" key="5">
    <source>
        <dbReference type="ARBA" id="ARBA00022898"/>
    </source>
</evidence>
<feature type="binding site" evidence="7 9">
    <location>
        <position position="312"/>
    </location>
    <ligand>
        <name>substrate</name>
    </ligand>
</feature>
<dbReference type="Proteomes" id="UP000630353">
    <property type="component" value="Unassembled WGS sequence"/>
</dbReference>
<feature type="active site" description="Proton acceptor; specific for D-alanine" evidence="7">
    <location>
        <position position="43"/>
    </location>
</feature>
<evidence type="ECO:0000256" key="8">
    <source>
        <dbReference type="PIRSR" id="PIRSR600821-50"/>
    </source>
</evidence>
<dbReference type="CDD" id="cd00430">
    <property type="entry name" value="PLPDE_III_AR"/>
    <property type="match status" value="1"/>
</dbReference>
<evidence type="ECO:0000313" key="11">
    <source>
        <dbReference type="EMBL" id="GHD49743.1"/>
    </source>
</evidence>
<comment type="function">
    <text evidence="7">Catalyzes the interconversion of L-alanine and D-alanine. May also act on other amino acids.</text>
</comment>
<reference evidence="11" key="2">
    <citation type="submission" date="2020-09" db="EMBL/GenBank/DDBJ databases">
        <authorList>
            <person name="Sun Q."/>
            <person name="Kim S."/>
        </authorList>
    </citation>
    <scope>NUCLEOTIDE SEQUENCE</scope>
    <source>
        <strain evidence="11">KCTC 42651</strain>
    </source>
</reference>
<dbReference type="GO" id="GO:0008784">
    <property type="term" value="F:alanine racemase activity"/>
    <property type="evidence" value="ECO:0007669"/>
    <property type="project" value="UniProtKB-UniRule"/>
</dbReference>
<reference evidence="11" key="1">
    <citation type="journal article" date="2014" name="Int. J. Syst. Evol. Microbiol.">
        <title>Complete genome sequence of Corynebacterium casei LMG S-19264T (=DSM 44701T), isolated from a smear-ripened cheese.</title>
        <authorList>
            <consortium name="US DOE Joint Genome Institute (JGI-PGF)"/>
            <person name="Walter F."/>
            <person name="Albersmeier A."/>
            <person name="Kalinowski J."/>
            <person name="Ruckert C."/>
        </authorList>
    </citation>
    <scope>NUCLEOTIDE SEQUENCE</scope>
    <source>
        <strain evidence="11">KCTC 42651</strain>
    </source>
</reference>
<evidence type="ECO:0000256" key="7">
    <source>
        <dbReference type="HAMAP-Rule" id="MF_01201"/>
    </source>
</evidence>
<accession>A0A919CQR1</accession>